<feature type="domain" description="Glycosyltransferase 2-like" evidence="6">
    <location>
        <begin position="13"/>
        <end position="136"/>
    </location>
</feature>
<protein>
    <submittedName>
        <fullName evidence="8">Bifunctional glycosyltransferase family 2/GtrA family protein</fullName>
    </submittedName>
</protein>
<name>A0ABV1J8V3_9FIRM</name>
<dbReference type="InterPro" id="IPR029044">
    <property type="entry name" value="Nucleotide-diphossugar_trans"/>
</dbReference>
<dbReference type="EMBL" id="JBBNPS010000010">
    <property type="protein sequence ID" value="MEQ3353632.1"/>
    <property type="molecule type" value="Genomic_DNA"/>
</dbReference>
<feature type="transmembrane region" description="Helical" evidence="5">
    <location>
        <begin position="330"/>
        <end position="350"/>
    </location>
</feature>
<proteinExistence type="predicted"/>
<dbReference type="SUPFAM" id="SSF53448">
    <property type="entry name" value="Nucleotide-diphospho-sugar transferases"/>
    <property type="match status" value="1"/>
</dbReference>
<evidence type="ECO:0000256" key="5">
    <source>
        <dbReference type="SAM" id="Phobius"/>
    </source>
</evidence>
<dbReference type="Proteomes" id="UP001481872">
    <property type="component" value="Unassembled WGS sequence"/>
</dbReference>
<evidence type="ECO:0000256" key="2">
    <source>
        <dbReference type="ARBA" id="ARBA00022692"/>
    </source>
</evidence>
<keyword evidence="3 5" id="KW-1133">Transmembrane helix</keyword>
<evidence type="ECO:0000256" key="3">
    <source>
        <dbReference type="ARBA" id="ARBA00022989"/>
    </source>
</evidence>
<comment type="caution">
    <text evidence="8">The sequence shown here is derived from an EMBL/GenBank/DDBJ whole genome shotgun (WGS) entry which is preliminary data.</text>
</comment>
<dbReference type="PANTHER" id="PTHR48090">
    <property type="entry name" value="UNDECAPRENYL-PHOSPHATE 4-DEOXY-4-FORMAMIDO-L-ARABINOSE TRANSFERASE-RELATED"/>
    <property type="match status" value="1"/>
</dbReference>
<evidence type="ECO:0000256" key="4">
    <source>
        <dbReference type="ARBA" id="ARBA00023136"/>
    </source>
</evidence>
<keyword evidence="9" id="KW-1185">Reference proteome</keyword>
<comment type="subcellular location">
    <subcellularLocation>
        <location evidence="1">Membrane</location>
        <topology evidence="1">Multi-pass membrane protein</topology>
    </subcellularLocation>
</comment>
<dbReference type="Gene3D" id="3.90.550.10">
    <property type="entry name" value="Spore Coat Polysaccharide Biosynthesis Protein SpsA, Chain A"/>
    <property type="match status" value="1"/>
</dbReference>
<feature type="transmembrane region" description="Helical" evidence="5">
    <location>
        <begin position="306"/>
        <end position="324"/>
    </location>
</feature>
<dbReference type="RefSeq" id="WP_349053900.1">
    <property type="nucleotide sequence ID" value="NZ_JBBNPS010000010.1"/>
</dbReference>
<accession>A0ABV1J8V3</accession>
<dbReference type="Pfam" id="PF00535">
    <property type="entry name" value="Glycos_transf_2"/>
    <property type="match status" value="1"/>
</dbReference>
<dbReference type="InterPro" id="IPR050256">
    <property type="entry name" value="Glycosyltransferase_2"/>
</dbReference>
<evidence type="ECO:0000313" key="8">
    <source>
        <dbReference type="EMBL" id="MEQ3353632.1"/>
    </source>
</evidence>
<sequence>MTDRGLQLNRDLVLIPAYEPDDSLLSFAEALLAEDLQVMVVDDGSGEAFRPVFDRLPEGVTLLSYETNRGKGYAMKYAMEKILSMPQVEFIVTADADGQHSPEDTLRILKAAHENPDALVLGVRDFPENTPLRSRIGNRLTAKAFGRLTGIKDLEDTQTGLRAFSTKHLDLLLSMEGERYEYEMRQLMDWAKSPYPLVQVPIETIYRDKENSTSHYNALKDSSRIFRSLLDNGEAVLFTLSGIISFTLDFLLFNVFYYLALPLHMTYALAIPNVAARLISANLNFYLNRNYVFESKDPLIKDFLQYAALVAILLAANSLLLSFYGNVLGLQATVAKLCVEFTVFIISYLVQHFYIFAKKK</sequence>
<evidence type="ECO:0000313" key="9">
    <source>
        <dbReference type="Proteomes" id="UP001481872"/>
    </source>
</evidence>
<evidence type="ECO:0000259" key="7">
    <source>
        <dbReference type="Pfam" id="PF04138"/>
    </source>
</evidence>
<keyword evidence="4 5" id="KW-0472">Membrane</keyword>
<dbReference type="InterPro" id="IPR007267">
    <property type="entry name" value="GtrA_DPMS_TM"/>
</dbReference>
<dbReference type="CDD" id="cd04179">
    <property type="entry name" value="DPM_DPG-synthase_like"/>
    <property type="match status" value="1"/>
</dbReference>
<dbReference type="Pfam" id="PF04138">
    <property type="entry name" value="GtrA_DPMS_TM"/>
    <property type="match status" value="1"/>
</dbReference>
<dbReference type="InterPro" id="IPR001173">
    <property type="entry name" value="Glyco_trans_2-like"/>
</dbReference>
<keyword evidence="2 5" id="KW-0812">Transmembrane</keyword>
<gene>
    <name evidence="8" type="ORF">AAA081_04860</name>
</gene>
<evidence type="ECO:0000256" key="1">
    <source>
        <dbReference type="ARBA" id="ARBA00004141"/>
    </source>
</evidence>
<evidence type="ECO:0000259" key="6">
    <source>
        <dbReference type="Pfam" id="PF00535"/>
    </source>
</evidence>
<organism evidence="8 9">
    <name type="scientific">Aedoeadaptatus acetigenes</name>
    <dbReference type="NCBI Taxonomy" id="2981723"/>
    <lineage>
        <taxon>Bacteria</taxon>
        <taxon>Bacillati</taxon>
        <taxon>Bacillota</taxon>
        <taxon>Tissierellia</taxon>
        <taxon>Tissierellales</taxon>
        <taxon>Peptoniphilaceae</taxon>
        <taxon>Aedoeadaptatus</taxon>
    </lineage>
</organism>
<feature type="domain" description="GtrA/DPMS transmembrane" evidence="7">
    <location>
        <begin position="238"/>
        <end position="356"/>
    </location>
</feature>
<feature type="transmembrane region" description="Helical" evidence="5">
    <location>
        <begin position="235"/>
        <end position="259"/>
    </location>
</feature>
<reference evidence="8 9" key="1">
    <citation type="submission" date="2024-04" db="EMBL/GenBank/DDBJ databases">
        <title>Human intestinal bacterial collection.</title>
        <authorList>
            <person name="Pauvert C."/>
            <person name="Hitch T.C.A."/>
            <person name="Clavel T."/>
        </authorList>
    </citation>
    <scope>NUCLEOTIDE SEQUENCE [LARGE SCALE GENOMIC DNA]</scope>
    <source>
        <strain evidence="8 9">CLA-SR-H026</strain>
    </source>
</reference>